<evidence type="ECO:0000313" key="4">
    <source>
        <dbReference type="EMBL" id="KAK0405432.1"/>
    </source>
</evidence>
<keyword evidence="5" id="KW-1185">Reference proteome</keyword>
<keyword evidence="2" id="KW-0732">Signal</keyword>
<reference evidence="4" key="1">
    <citation type="submission" date="2023-06" db="EMBL/GenBank/DDBJ databases">
        <title>Genomic analysis of the entomopathogenic nematode Steinernema hermaphroditum.</title>
        <authorList>
            <person name="Schwarz E.M."/>
            <person name="Heppert J.K."/>
            <person name="Baniya A."/>
            <person name="Schwartz H.T."/>
            <person name="Tan C.-H."/>
            <person name="Antoshechkin I."/>
            <person name="Sternberg P.W."/>
            <person name="Goodrich-Blair H."/>
            <person name="Dillman A.R."/>
        </authorList>
    </citation>
    <scope>NUCLEOTIDE SEQUENCE</scope>
    <source>
        <strain evidence="4">PS9179</strain>
        <tissue evidence="4">Whole animal</tissue>
    </source>
</reference>
<dbReference type="Gene3D" id="1.10.225.10">
    <property type="entry name" value="Saposin-like"/>
    <property type="match status" value="1"/>
</dbReference>
<comment type="caution">
    <text evidence="4">The sequence shown here is derived from an EMBL/GenBank/DDBJ whole genome shotgun (WGS) entry which is preliminary data.</text>
</comment>
<feature type="signal peptide" evidence="2">
    <location>
        <begin position="1"/>
        <end position="19"/>
    </location>
</feature>
<sequence>MKLLFALLVVVGFVATTQAGFLCKPCEKVVGFLEEEFQQNGGVITQDAQKVCSVITLKNKLADNICIAIVDGQLTTIEKLLKEGKDAAHICKDIHFC</sequence>
<dbReference type="Proteomes" id="UP001175271">
    <property type="component" value="Unassembled WGS sequence"/>
</dbReference>
<dbReference type="SUPFAM" id="SSF47862">
    <property type="entry name" value="Saposin"/>
    <property type="match status" value="1"/>
</dbReference>
<name>A0AA39HIX6_9BILA</name>
<evidence type="ECO:0000256" key="2">
    <source>
        <dbReference type="SAM" id="SignalP"/>
    </source>
</evidence>
<keyword evidence="1" id="KW-1015">Disulfide bond</keyword>
<gene>
    <name evidence="4" type="ORF">QR680_017990</name>
</gene>
<dbReference type="InterPro" id="IPR011001">
    <property type="entry name" value="Saposin-like"/>
</dbReference>
<feature type="chain" id="PRO_5041451833" description="Saposin B-type domain-containing protein" evidence="2">
    <location>
        <begin position="20"/>
        <end position="97"/>
    </location>
</feature>
<evidence type="ECO:0000256" key="1">
    <source>
        <dbReference type="ARBA" id="ARBA00023157"/>
    </source>
</evidence>
<organism evidence="4 5">
    <name type="scientific">Steinernema hermaphroditum</name>
    <dbReference type="NCBI Taxonomy" id="289476"/>
    <lineage>
        <taxon>Eukaryota</taxon>
        <taxon>Metazoa</taxon>
        <taxon>Ecdysozoa</taxon>
        <taxon>Nematoda</taxon>
        <taxon>Chromadorea</taxon>
        <taxon>Rhabditida</taxon>
        <taxon>Tylenchina</taxon>
        <taxon>Panagrolaimomorpha</taxon>
        <taxon>Strongyloidoidea</taxon>
        <taxon>Steinernematidae</taxon>
        <taxon>Steinernema</taxon>
    </lineage>
</organism>
<dbReference type="EMBL" id="JAUCMV010000004">
    <property type="protein sequence ID" value="KAK0405432.1"/>
    <property type="molecule type" value="Genomic_DNA"/>
</dbReference>
<protein>
    <recommendedName>
        <fullName evidence="3">Saposin B-type domain-containing protein</fullName>
    </recommendedName>
</protein>
<evidence type="ECO:0000313" key="5">
    <source>
        <dbReference type="Proteomes" id="UP001175271"/>
    </source>
</evidence>
<dbReference type="SMART" id="SM00741">
    <property type="entry name" value="SapB"/>
    <property type="match status" value="1"/>
</dbReference>
<accession>A0AA39HIX6</accession>
<dbReference type="InterPro" id="IPR008139">
    <property type="entry name" value="SaposinB_dom"/>
</dbReference>
<dbReference type="AlphaFoldDB" id="A0AA39HIX6"/>
<proteinExistence type="predicted"/>
<dbReference type="PROSITE" id="PS50015">
    <property type="entry name" value="SAP_B"/>
    <property type="match status" value="1"/>
</dbReference>
<evidence type="ECO:0000259" key="3">
    <source>
        <dbReference type="PROSITE" id="PS50015"/>
    </source>
</evidence>
<feature type="domain" description="Saposin B-type" evidence="3">
    <location>
        <begin position="19"/>
        <end position="97"/>
    </location>
</feature>